<dbReference type="Pfam" id="PF01928">
    <property type="entry name" value="CYTH"/>
    <property type="match status" value="1"/>
</dbReference>
<accession>A0A8T7H7V5</accession>
<dbReference type="InterPro" id="IPR023577">
    <property type="entry name" value="CYTH_domain"/>
</dbReference>
<dbReference type="NCBIfam" id="TIGR00318">
    <property type="entry name" value="cyaB"/>
    <property type="match status" value="1"/>
</dbReference>
<dbReference type="EMBL" id="JABMJE010000142">
    <property type="protein sequence ID" value="NQS78785.1"/>
    <property type="molecule type" value="Genomic_DNA"/>
</dbReference>
<organism evidence="2 3">
    <name type="scientific">Methanoculleus bourgensis</name>
    <dbReference type="NCBI Taxonomy" id="83986"/>
    <lineage>
        <taxon>Archaea</taxon>
        <taxon>Methanobacteriati</taxon>
        <taxon>Methanobacteriota</taxon>
        <taxon>Stenosarchaea group</taxon>
        <taxon>Methanomicrobia</taxon>
        <taxon>Methanomicrobiales</taxon>
        <taxon>Methanomicrobiaceae</taxon>
        <taxon>Methanoculleus</taxon>
    </lineage>
</organism>
<gene>
    <name evidence="2" type="primary">cyaB</name>
    <name evidence="2" type="ORF">HQQ74_08825</name>
</gene>
<dbReference type="CDD" id="cd07890">
    <property type="entry name" value="CYTH-like_AC_IV-like"/>
    <property type="match status" value="1"/>
</dbReference>
<dbReference type="Gene3D" id="2.40.320.10">
    <property type="entry name" value="Hypothetical Protein Pfu-838710-001"/>
    <property type="match status" value="1"/>
</dbReference>
<dbReference type="InterPro" id="IPR008173">
    <property type="entry name" value="Adenylyl_cyclase_CyaB"/>
</dbReference>
<comment type="caution">
    <text evidence="2">The sequence shown here is derived from an EMBL/GenBank/DDBJ whole genome shotgun (WGS) entry which is preliminary data.</text>
</comment>
<protein>
    <submittedName>
        <fullName evidence="2">Class IV adenylate cyclase</fullName>
    </submittedName>
</protein>
<dbReference type="SMART" id="SM01118">
    <property type="entry name" value="CYTH"/>
    <property type="match status" value="1"/>
</dbReference>
<name>A0A8T7H7V5_9EURY</name>
<sequence length="180" mass="19895">MLEVEAKFAVRDPEGVRARLRQQGVRMERKQREHDVYYNAPDRDFGETDEALRVRYDDAGVTMTYKGPKIRVGSAKAREELNLDVSSGEILEAILSRAGFRRTAVVTKVREFYEAGGATVTLDGVEGLGTFAEVEILTEEGAEDAARRIGAIVERLGVEGPPIYVSYLEMLLGRESPTAG</sequence>
<evidence type="ECO:0000313" key="3">
    <source>
        <dbReference type="Proteomes" id="UP000737555"/>
    </source>
</evidence>
<dbReference type="AlphaFoldDB" id="A0A8T7H7V5"/>
<evidence type="ECO:0000259" key="1">
    <source>
        <dbReference type="PROSITE" id="PS51707"/>
    </source>
</evidence>
<evidence type="ECO:0000313" key="2">
    <source>
        <dbReference type="EMBL" id="NQS78785.1"/>
    </source>
</evidence>
<proteinExistence type="predicted"/>
<dbReference type="InterPro" id="IPR033469">
    <property type="entry name" value="CYTH-like_dom_sf"/>
</dbReference>
<feature type="domain" description="CYTH" evidence="1">
    <location>
        <begin position="1"/>
        <end position="173"/>
    </location>
</feature>
<reference evidence="2" key="1">
    <citation type="submission" date="2020-05" db="EMBL/GenBank/DDBJ databases">
        <title>The first insight into the ecology of ammonia-tolerant syntrophic propionate oxidizing bacteria.</title>
        <authorList>
            <person name="Singh A."/>
            <person name="Schnurer A."/>
            <person name="Westerholm M."/>
        </authorList>
    </citation>
    <scope>NUCLEOTIDE SEQUENCE</scope>
    <source>
        <strain evidence="2">MAG54</strain>
    </source>
</reference>
<dbReference type="SUPFAM" id="SSF55154">
    <property type="entry name" value="CYTH-like phosphatases"/>
    <property type="match status" value="1"/>
</dbReference>
<dbReference type="Proteomes" id="UP000737555">
    <property type="component" value="Unassembled WGS sequence"/>
</dbReference>
<dbReference type="PROSITE" id="PS51707">
    <property type="entry name" value="CYTH"/>
    <property type="match status" value="1"/>
</dbReference>
<dbReference type="PANTHER" id="PTHR21028:SF2">
    <property type="entry name" value="CYTH DOMAIN-CONTAINING PROTEIN"/>
    <property type="match status" value="1"/>
</dbReference>
<dbReference type="PANTHER" id="PTHR21028">
    <property type="entry name" value="SI:CH211-156B7.4"/>
    <property type="match status" value="1"/>
</dbReference>